<keyword evidence="3" id="KW-0175">Coiled coil</keyword>
<comment type="similarity">
    <text evidence="1">Belongs to the prefoldin subunit beta family.</text>
</comment>
<dbReference type="GO" id="GO:0016272">
    <property type="term" value="C:prefoldin complex"/>
    <property type="evidence" value="ECO:0007669"/>
    <property type="project" value="InterPro"/>
</dbReference>
<dbReference type="EMBL" id="ONZQ02000001">
    <property type="protein sequence ID" value="SPN96981.1"/>
    <property type="molecule type" value="Genomic_DNA"/>
</dbReference>
<gene>
    <name evidence="4" type="ORF">DNG_00501</name>
</gene>
<dbReference type="Pfam" id="PF01920">
    <property type="entry name" value="Prefoldin_2"/>
    <property type="match status" value="1"/>
</dbReference>
<feature type="coiled-coil region" evidence="3">
    <location>
        <begin position="11"/>
        <end position="38"/>
    </location>
</feature>
<dbReference type="AlphaFoldDB" id="A0AAE8SQV8"/>
<dbReference type="Proteomes" id="UP001187682">
    <property type="component" value="Unassembled WGS sequence"/>
</dbReference>
<dbReference type="Gene3D" id="1.10.287.370">
    <property type="match status" value="1"/>
</dbReference>
<organism evidence="4 5">
    <name type="scientific">Cephalotrichum gorgonifer</name>
    <dbReference type="NCBI Taxonomy" id="2041049"/>
    <lineage>
        <taxon>Eukaryota</taxon>
        <taxon>Fungi</taxon>
        <taxon>Dikarya</taxon>
        <taxon>Ascomycota</taxon>
        <taxon>Pezizomycotina</taxon>
        <taxon>Sordariomycetes</taxon>
        <taxon>Hypocreomycetidae</taxon>
        <taxon>Microascales</taxon>
        <taxon>Microascaceae</taxon>
        <taxon>Cephalotrichum</taxon>
    </lineage>
</organism>
<dbReference type="PANTHER" id="PTHR13303">
    <property type="entry name" value="PREFOLDIN SUBUNIT 2"/>
    <property type="match status" value="1"/>
</dbReference>
<protein>
    <submittedName>
        <fullName evidence="4">Related to Gim complex component GIM4</fullName>
    </submittedName>
</protein>
<evidence type="ECO:0000313" key="5">
    <source>
        <dbReference type="Proteomes" id="UP001187682"/>
    </source>
</evidence>
<feature type="coiled-coil region" evidence="3">
    <location>
        <begin position="82"/>
        <end position="109"/>
    </location>
</feature>
<proteinExistence type="inferred from homology"/>
<dbReference type="GO" id="GO:0051082">
    <property type="term" value="F:unfolded protein binding"/>
    <property type="evidence" value="ECO:0007669"/>
    <property type="project" value="InterPro"/>
</dbReference>
<dbReference type="InterPro" id="IPR027235">
    <property type="entry name" value="PFD2"/>
</dbReference>
<keyword evidence="2" id="KW-0143">Chaperone</keyword>
<comment type="caution">
    <text evidence="4">The sequence shown here is derived from an EMBL/GenBank/DDBJ whole genome shotgun (WGS) entry which is preliminary data.</text>
</comment>
<name>A0AAE8SQV8_9PEZI</name>
<dbReference type="FunFam" id="1.10.287.370:FF:000002">
    <property type="entry name" value="Prefoldin subunit 2"/>
    <property type="match status" value="1"/>
</dbReference>
<evidence type="ECO:0000256" key="2">
    <source>
        <dbReference type="ARBA" id="ARBA00023186"/>
    </source>
</evidence>
<sequence length="117" mass="13364">MASQGVATKKQQDLQSQYNNFKNSLQQIAQKIGEIEQEGEEHKLVLDTLTPLDGKRKCFRLINGVLVERTVEEVVPNLKTNADGLKKVLEDLVKTYKAKEAELEKWKKKNKIQVVQT</sequence>
<dbReference type="GO" id="GO:0006457">
    <property type="term" value="P:protein folding"/>
    <property type="evidence" value="ECO:0007669"/>
    <property type="project" value="InterPro"/>
</dbReference>
<reference evidence="4" key="1">
    <citation type="submission" date="2018-03" db="EMBL/GenBank/DDBJ databases">
        <authorList>
            <person name="Guldener U."/>
        </authorList>
    </citation>
    <scope>NUCLEOTIDE SEQUENCE</scope>
</reference>
<dbReference type="SUPFAM" id="SSF46579">
    <property type="entry name" value="Prefoldin"/>
    <property type="match status" value="1"/>
</dbReference>
<accession>A0AAE8SQV8</accession>
<evidence type="ECO:0000256" key="1">
    <source>
        <dbReference type="ARBA" id="ARBA00008045"/>
    </source>
</evidence>
<dbReference type="CDD" id="cd23163">
    <property type="entry name" value="Prefoldin_2"/>
    <property type="match status" value="1"/>
</dbReference>
<dbReference type="InterPro" id="IPR009053">
    <property type="entry name" value="Prefoldin"/>
</dbReference>
<keyword evidence="5" id="KW-1185">Reference proteome</keyword>
<evidence type="ECO:0000256" key="3">
    <source>
        <dbReference type="SAM" id="Coils"/>
    </source>
</evidence>
<evidence type="ECO:0000313" key="4">
    <source>
        <dbReference type="EMBL" id="SPN96981.1"/>
    </source>
</evidence>
<dbReference type="InterPro" id="IPR002777">
    <property type="entry name" value="PFD_beta-like"/>
</dbReference>